<dbReference type="Proteomes" id="UP000696184">
    <property type="component" value="Unassembled WGS sequence"/>
</dbReference>
<evidence type="ECO:0000313" key="1">
    <source>
        <dbReference type="EMBL" id="MBI6550590.1"/>
    </source>
</evidence>
<protein>
    <submittedName>
        <fullName evidence="1">NIPSNAP family protein</fullName>
    </submittedName>
</protein>
<name>A0ABS0UD53_9GAMM</name>
<dbReference type="InterPro" id="IPR011008">
    <property type="entry name" value="Dimeric_a/b-barrel"/>
</dbReference>
<proteinExistence type="predicted"/>
<organism evidence="1 2">
    <name type="scientific">Xenorhabdus lircayensis</name>
    <dbReference type="NCBI Taxonomy" id="2763499"/>
    <lineage>
        <taxon>Bacteria</taxon>
        <taxon>Pseudomonadati</taxon>
        <taxon>Pseudomonadota</taxon>
        <taxon>Gammaproteobacteria</taxon>
        <taxon>Enterobacterales</taxon>
        <taxon>Morganellaceae</taxon>
        <taxon>Xenorhabdus</taxon>
    </lineage>
</organism>
<comment type="caution">
    <text evidence="1">The sequence shown here is derived from an EMBL/GenBank/DDBJ whole genome shotgun (WGS) entry which is preliminary data.</text>
</comment>
<dbReference type="SUPFAM" id="SSF54909">
    <property type="entry name" value="Dimeric alpha+beta barrel"/>
    <property type="match status" value="1"/>
</dbReference>
<sequence length="122" mass="14194">MDKKIIEILQYELKTGTGEEFHRIMMSISVPLHRKNGIDVVSYGNSLHDLDSYYLIRAFDNFDEMHEILTEFYKSSDWIKGPRADIIERMDKSVKSIIELPVLSIDALRGSNHIDEVFIISF</sequence>
<dbReference type="Gene3D" id="3.30.70.100">
    <property type="match status" value="1"/>
</dbReference>
<dbReference type="RefSeq" id="WP_198691351.1">
    <property type="nucleotide sequence ID" value="NZ_CAWPUD010000072.1"/>
</dbReference>
<gene>
    <name evidence="1" type="ORF">H8A87_18340</name>
</gene>
<accession>A0ABS0UD53</accession>
<keyword evidence="2" id="KW-1185">Reference proteome</keyword>
<reference evidence="1 2" key="1">
    <citation type="submission" date="2020-08" db="EMBL/GenBank/DDBJ databases">
        <title>Description of Xenorhabdus lircayensis sp. nov., the symbiotic bacterium associated with the entomopathogenic nematode Steirnernema unicornum.</title>
        <authorList>
            <person name="Castaneda-Alvarez C."/>
            <person name="Prodan S."/>
            <person name="Zamorano A."/>
            <person name="San-Blas E."/>
            <person name="Aballay E."/>
        </authorList>
    </citation>
    <scope>NUCLEOTIDE SEQUENCE [LARGE SCALE GENOMIC DNA]</scope>
    <source>
        <strain evidence="1 2">VLS</strain>
    </source>
</reference>
<dbReference type="EMBL" id="JACOII010000070">
    <property type="protein sequence ID" value="MBI6550590.1"/>
    <property type="molecule type" value="Genomic_DNA"/>
</dbReference>
<evidence type="ECO:0000313" key="2">
    <source>
        <dbReference type="Proteomes" id="UP000696184"/>
    </source>
</evidence>